<keyword evidence="10" id="KW-1133">Transmembrane helix</keyword>
<dbReference type="GO" id="GO:0004022">
    <property type="term" value="F:alcohol dehydrogenase (NAD+) activity"/>
    <property type="evidence" value="ECO:0007669"/>
    <property type="project" value="UniProtKB-EC"/>
</dbReference>
<comment type="cofactor">
    <cofactor evidence="1">
        <name>Zn(2+)</name>
        <dbReference type="ChEBI" id="CHEBI:29105"/>
    </cofactor>
</comment>
<evidence type="ECO:0000256" key="1">
    <source>
        <dbReference type="ARBA" id="ARBA00001947"/>
    </source>
</evidence>
<dbReference type="SUPFAM" id="SSF52075">
    <property type="entry name" value="Outer arm dynein light chain 1"/>
    <property type="match status" value="1"/>
</dbReference>
<dbReference type="PANTHER" id="PTHR43880:SF10">
    <property type="entry name" value="ALCOHOL DEHYDROGENASE-LIKE 2"/>
    <property type="match status" value="1"/>
</dbReference>
<evidence type="ECO:0000256" key="6">
    <source>
        <dbReference type="ARBA" id="ARBA00022833"/>
    </source>
</evidence>
<evidence type="ECO:0000256" key="8">
    <source>
        <dbReference type="ARBA" id="ARBA00049243"/>
    </source>
</evidence>
<dbReference type="SUPFAM" id="SSF50129">
    <property type="entry name" value="GroES-like"/>
    <property type="match status" value="1"/>
</dbReference>
<evidence type="ECO:0000256" key="2">
    <source>
        <dbReference type="ARBA" id="ARBA00011738"/>
    </source>
</evidence>
<organism evidence="13 14">
    <name type="scientific">Musa troglodytarum</name>
    <name type="common">fe'i banana</name>
    <dbReference type="NCBI Taxonomy" id="320322"/>
    <lineage>
        <taxon>Eukaryota</taxon>
        <taxon>Viridiplantae</taxon>
        <taxon>Streptophyta</taxon>
        <taxon>Embryophyta</taxon>
        <taxon>Tracheophyta</taxon>
        <taxon>Spermatophyta</taxon>
        <taxon>Magnoliopsida</taxon>
        <taxon>Liliopsida</taxon>
        <taxon>Zingiberales</taxon>
        <taxon>Musaceae</taxon>
        <taxon>Musa</taxon>
    </lineage>
</organism>
<evidence type="ECO:0000313" key="13">
    <source>
        <dbReference type="EMBL" id="URE18185.1"/>
    </source>
</evidence>
<keyword evidence="5" id="KW-0677">Repeat</keyword>
<evidence type="ECO:0000313" key="14">
    <source>
        <dbReference type="Proteomes" id="UP001055439"/>
    </source>
</evidence>
<dbReference type="PROSITE" id="PS51450">
    <property type="entry name" value="LRR"/>
    <property type="match status" value="4"/>
</dbReference>
<dbReference type="Proteomes" id="UP001055439">
    <property type="component" value="Chromosome 7"/>
</dbReference>
<dbReference type="GO" id="GO:0046294">
    <property type="term" value="P:formaldehyde catabolic process"/>
    <property type="evidence" value="ECO:0007669"/>
    <property type="project" value="TreeGrafter"/>
</dbReference>
<accession>A0A9E7KK03</accession>
<dbReference type="InterPro" id="IPR011032">
    <property type="entry name" value="GroES-like_sf"/>
</dbReference>
<keyword evidence="14" id="KW-1185">Reference proteome</keyword>
<dbReference type="GO" id="GO:0005829">
    <property type="term" value="C:cytosol"/>
    <property type="evidence" value="ECO:0007669"/>
    <property type="project" value="TreeGrafter"/>
</dbReference>
<sequence>MSFLYFDDTEFSGRTSDTKKNSGGSQQILKRFKITLAVTEVPSSRTLRKVCAGEDAPFLLFSIPIYTLLLVWLLCRMNIVLSMSSLVPEKMARINCFSALLAGKKKKSKESPKAIHSSNENGDGDLLVKPEKFICASAETKEVSFEDLSVKSQSKKKASTDVKSVEDDNKDGNSVPTNVAIEAAYEGGDEHDDILSMKRDLSDFDLQALAAEKGEIKTHDLNQEFCNYEVGNESEKLEGITPEAMVRSGHVSDPGMGRTTAFWGSPMLKRSCSNIETKRASRLLGSPVKSHSYDDLRNLPEDFLREAPKAIPGSPASVVTSFSADKVMLKKRSSSQVLPSRSRKLWWKLFLWSHRNLHRTWSLKPQRIASLNRASNQRDGYCSDTMEPSRGEDLKNKKAADESEIRCRNGMWPPNQWVAFSAESSSLDRVNAWVHSLDDNPFCPIDDTENEDDEAVDGSSTHPTFLEIKEPSSRNNTRAGRRAAEEVLQANNIIQSLNAFSSVAHIAGMGLKVIPAISAFTSLRSVNLSGNFIVHVSPGSLPKSLHMLDLSRNKIATIEGLRELTRLRVLNLSYNRISRIGHGLSNCTLIKELYLAGNKISGVEGLHRLLKLTVLDLSFNKITTAKALGQLVANYNSLMALNLLGNPIQSNIGDDQLRKAVCSLLPHLAYLNKQPIKPQRAREVATDSVAKAALGNGGWGSRRRATRRVGHGSSSSGKGMTGEGSSHKGAAYEVRIKIICTSLCHSDVTIWSIKNPAGFPKIFGHEAVGAVESVGEHVEEVSVGDTVLSCFLAHCGDCVDCRSVRSNVCTGVPLGLADGVMPRDGTSRFTDASGAPVQHFLNVSSFSEYTVVDVTRVVKVAAAMPPEKACLLSCGVSTGVGAAWKVAAVEPKSTVAVFGLGSVGLAVAEGARLQGAGRIIGVDLNPDKFEIGKTFGVTDFVNPKDIGDRSISEVIKEMTGGGADYCFECIGLASLMSDAFQSCRPGWGKTVILGVEMQFSPVSINSVEILQGKTIMGSLFGGIKAKTDIPILMNRYLNKKIK</sequence>
<comment type="catalytic activity">
    <reaction evidence="8">
        <text>a primary alcohol + NAD(+) = an aldehyde + NADH + H(+)</text>
        <dbReference type="Rhea" id="RHEA:10736"/>
        <dbReference type="ChEBI" id="CHEBI:15378"/>
        <dbReference type="ChEBI" id="CHEBI:15734"/>
        <dbReference type="ChEBI" id="CHEBI:17478"/>
        <dbReference type="ChEBI" id="CHEBI:57540"/>
        <dbReference type="ChEBI" id="CHEBI:57945"/>
        <dbReference type="EC" id="1.1.1.1"/>
    </reaction>
</comment>
<evidence type="ECO:0000259" key="12">
    <source>
        <dbReference type="Pfam" id="PF08240"/>
    </source>
</evidence>
<dbReference type="InterPro" id="IPR013149">
    <property type="entry name" value="ADH-like_C"/>
</dbReference>
<feature type="region of interest" description="Disordered" evidence="9">
    <location>
        <begin position="156"/>
        <end position="175"/>
    </location>
</feature>
<dbReference type="Gene3D" id="3.90.180.10">
    <property type="entry name" value="Medium-chain alcohol dehydrogenases, catalytic domain"/>
    <property type="match status" value="1"/>
</dbReference>
<evidence type="ECO:0000256" key="3">
    <source>
        <dbReference type="ARBA" id="ARBA00022614"/>
    </source>
</evidence>
<evidence type="ECO:0000256" key="7">
    <source>
        <dbReference type="ARBA" id="ARBA00049164"/>
    </source>
</evidence>
<keyword evidence="10" id="KW-0812">Transmembrane</keyword>
<dbReference type="Gene3D" id="3.40.50.720">
    <property type="entry name" value="NAD(P)-binding Rossmann-like Domain"/>
    <property type="match status" value="1"/>
</dbReference>
<evidence type="ECO:0000256" key="9">
    <source>
        <dbReference type="SAM" id="MobiDB-lite"/>
    </source>
</evidence>
<evidence type="ECO:0000256" key="5">
    <source>
        <dbReference type="ARBA" id="ARBA00022737"/>
    </source>
</evidence>
<dbReference type="InterPro" id="IPR032675">
    <property type="entry name" value="LRR_dom_sf"/>
</dbReference>
<dbReference type="InterPro" id="IPR003591">
    <property type="entry name" value="Leu-rich_rpt_typical-subtyp"/>
</dbReference>
<dbReference type="SUPFAM" id="SSF51735">
    <property type="entry name" value="NAD(P)-binding Rossmann-fold domains"/>
    <property type="match status" value="1"/>
</dbReference>
<comment type="catalytic activity">
    <reaction evidence="7">
        <text>a secondary alcohol + NAD(+) = a ketone + NADH + H(+)</text>
        <dbReference type="Rhea" id="RHEA:10740"/>
        <dbReference type="ChEBI" id="CHEBI:15378"/>
        <dbReference type="ChEBI" id="CHEBI:17087"/>
        <dbReference type="ChEBI" id="CHEBI:35681"/>
        <dbReference type="ChEBI" id="CHEBI:57540"/>
        <dbReference type="ChEBI" id="CHEBI:57945"/>
        <dbReference type="EC" id="1.1.1.1"/>
    </reaction>
</comment>
<gene>
    <name evidence="13" type="ORF">MUK42_11457</name>
</gene>
<evidence type="ECO:0000256" key="10">
    <source>
        <dbReference type="SAM" id="Phobius"/>
    </source>
</evidence>
<dbReference type="AlphaFoldDB" id="A0A9E7KK03"/>
<feature type="domain" description="Alcohol dehydrogenase-like C-terminal" evidence="11">
    <location>
        <begin position="903"/>
        <end position="1027"/>
    </location>
</feature>
<feature type="compositionally biased region" description="Basic and acidic residues" evidence="9">
    <location>
        <begin position="158"/>
        <end position="171"/>
    </location>
</feature>
<feature type="transmembrane region" description="Helical" evidence="10">
    <location>
        <begin position="56"/>
        <end position="74"/>
    </location>
</feature>
<name>A0A9E7KK03_9LILI</name>
<feature type="region of interest" description="Disordered" evidence="9">
    <location>
        <begin position="377"/>
        <end position="398"/>
    </location>
</feature>
<dbReference type="Pfam" id="PF08240">
    <property type="entry name" value="ADH_N"/>
    <property type="match status" value="1"/>
</dbReference>
<feature type="compositionally biased region" description="Basic and acidic residues" evidence="9">
    <location>
        <begin position="387"/>
        <end position="398"/>
    </location>
</feature>
<dbReference type="OrthoDB" id="1904536at2759"/>
<dbReference type="SMART" id="SM00369">
    <property type="entry name" value="LRR_TYP"/>
    <property type="match status" value="3"/>
</dbReference>
<feature type="domain" description="Alcohol dehydrogenase-like N-terminal" evidence="12">
    <location>
        <begin position="732"/>
        <end position="860"/>
    </location>
</feature>
<dbReference type="EMBL" id="CP097509">
    <property type="protein sequence ID" value="URE18185.1"/>
    <property type="molecule type" value="Genomic_DNA"/>
</dbReference>
<dbReference type="FunFam" id="3.40.50.720:FF:000003">
    <property type="entry name" value="S-(hydroxymethyl)glutathione dehydrogenase"/>
    <property type="match status" value="1"/>
</dbReference>
<dbReference type="Pfam" id="PF13516">
    <property type="entry name" value="LRR_6"/>
    <property type="match status" value="1"/>
</dbReference>
<evidence type="ECO:0000256" key="4">
    <source>
        <dbReference type="ARBA" id="ARBA00022723"/>
    </source>
</evidence>
<comment type="subunit">
    <text evidence="2">Homodimer.</text>
</comment>
<evidence type="ECO:0000259" key="11">
    <source>
        <dbReference type="Pfam" id="PF00107"/>
    </source>
</evidence>
<dbReference type="FunFam" id="3.80.10.10:FF:000505">
    <property type="entry name" value="Outer arm dynein light chain 1 protein"/>
    <property type="match status" value="1"/>
</dbReference>
<dbReference type="PANTHER" id="PTHR43880">
    <property type="entry name" value="ALCOHOL DEHYDROGENASE"/>
    <property type="match status" value="1"/>
</dbReference>
<protein>
    <submittedName>
        <fullName evidence="13">Leucine rich repeat domain containing protein</fullName>
    </submittedName>
</protein>
<feature type="region of interest" description="Disordered" evidence="9">
    <location>
        <begin position="1"/>
        <end position="23"/>
    </location>
</feature>
<dbReference type="GO" id="GO:0051903">
    <property type="term" value="F:S-(hydroxymethyl)glutathione dehydrogenase [NAD(P)+] activity"/>
    <property type="evidence" value="ECO:0007669"/>
    <property type="project" value="TreeGrafter"/>
</dbReference>
<reference evidence="13" key="1">
    <citation type="submission" date="2022-05" db="EMBL/GenBank/DDBJ databases">
        <title>The Musa troglodytarum L. genome provides insights into the mechanism of non-climacteric behaviour and enrichment of carotenoids.</title>
        <authorList>
            <person name="Wang J."/>
        </authorList>
    </citation>
    <scope>NUCLEOTIDE SEQUENCE</scope>
    <source>
        <tissue evidence="13">Leaf</tissue>
    </source>
</reference>
<dbReference type="InterPro" id="IPR001611">
    <property type="entry name" value="Leu-rich_rpt"/>
</dbReference>
<keyword evidence="10" id="KW-0472">Membrane</keyword>
<dbReference type="InterPro" id="IPR013154">
    <property type="entry name" value="ADH-like_N"/>
</dbReference>
<dbReference type="InterPro" id="IPR036291">
    <property type="entry name" value="NAD(P)-bd_dom_sf"/>
</dbReference>
<dbReference type="Gene3D" id="3.80.10.10">
    <property type="entry name" value="Ribonuclease Inhibitor"/>
    <property type="match status" value="2"/>
</dbReference>
<feature type="region of interest" description="Disordered" evidence="9">
    <location>
        <begin position="696"/>
        <end position="726"/>
    </location>
</feature>
<feature type="compositionally biased region" description="Basic residues" evidence="9">
    <location>
        <begin position="701"/>
        <end position="710"/>
    </location>
</feature>
<keyword evidence="4" id="KW-0479">Metal-binding</keyword>
<dbReference type="Pfam" id="PF13855">
    <property type="entry name" value="LRR_8"/>
    <property type="match status" value="1"/>
</dbReference>
<keyword evidence="3" id="KW-0433">Leucine-rich repeat</keyword>
<proteinExistence type="predicted"/>
<dbReference type="GO" id="GO:0008270">
    <property type="term" value="F:zinc ion binding"/>
    <property type="evidence" value="ECO:0007669"/>
    <property type="project" value="TreeGrafter"/>
</dbReference>
<dbReference type="SMART" id="SM00365">
    <property type="entry name" value="LRR_SD22"/>
    <property type="match status" value="4"/>
</dbReference>
<dbReference type="Pfam" id="PF00107">
    <property type="entry name" value="ADH_zinc_N"/>
    <property type="match status" value="1"/>
</dbReference>
<keyword evidence="6" id="KW-0862">Zinc</keyword>
<dbReference type="FunFam" id="3.80.10.10:FF:000200">
    <property type="entry name" value="Outer arm dynein light chain 1 protein"/>
    <property type="match status" value="1"/>
</dbReference>